<evidence type="ECO:0000256" key="1">
    <source>
        <dbReference type="ARBA" id="ARBA00022839"/>
    </source>
</evidence>
<dbReference type="SUPFAM" id="SSF82771">
    <property type="entry name" value="GIY-YIG endonuclease"/>
    <property type="match status" value="1"/>
</dbReference>
<keyword evidence="1" id="KW-0269">Exonuclease</keyword>
<name>Q47R52_THEFY</name>
<dbReference type="InterPro" id="IPR036876">
    <property type="entry name" value="UVR_dom_sf"/>
</dbReference>
<dbReference type="InterPro" id="IPR050066">
    <property type="entry name" value="UvrABC_protein_C"/>
</dbReference>
<dbReference type="GO" id="GO:0006289">
    <property type="term" value="P:nucleotide-excision repair"/>
    <property type="evidence" value="ECO:0007669"/>
    <property type="project" value="InterPro"/>
</dbReference>
<dbReference type="CDD" id="cd10434">
    <property type="entry name" value="GIY-YIG_UvrC_Cho"/>
    <property type="match status" value="1"/>
</dbReference>
<proteinExistence type="predicted"/>
<dbReference type="SUPFAM" id="SSF46600">
    <property type="entry name" value="C-terminal UvrC-binding domain of UvrB"/>
    <property type="match status" value="1"/>
</dbReference>
<dbReference type="NCBIfam" id="NF005905">
    <property type="entry name" value="PRK07883.1-3"/>
    <property type="match status" value="1"/>
</dbReference>
<accession>Q47R52</accession>
<dbReference type="STRING" id="269800.Tfu_1027"/>
<dbReference type="InterPro" id="IPR000305">
    <property type="entry name" value="GIY-YIG_endonuc"/>
</dbReference>
<evidence type="ECO:0000313" key="3">
    <source>
        <dbReference type="EMBL" id="AAZ55065.1"/>
    </source>
</evidence>
<keyword evidence="1" id="KW-0378">Hydrolase</keyword>
<gene>
    <name evidence="3" type="ordered locus">Tfu_1027</name>
</gene>
<dbReference type="EMBL" id="CP000088">
    <property type="protein sequence ID" value="AAZ55065.1"/>
    <property type="molecule type" value="Genomic_DNA"/>
</dbReference>
<dbReference type="SMART" id="SM00479">
    <property type="entry name" value="EXOIII"/>
    <property type="match status" value="1"/>
</dbReference>
<dbReference type="Pfam" id="PF00929">
    <property type="entry name" value="RNase_T"/>
    <property type="match status" value="1"/>
</dbReference>
<keyword evidence="3" id="KW-0548">Nucleotidyltransferase</keyword>
<dbReference type="InterPro" id="IPR047296">
    <property type="entry name" value="GIY-YIG_UvrC_Cho"/>
</dbReference>
<dbReference type="GO" id="GO:0004527">
    <property type="term" value="F:exonuclease activity"/>
    <property type="evidence" value="ECO:0007669"/>
    <property type="project" value="UniProtKB-KW"/>
</dbReference>
<dbReference type="GO" id="GO:0006260">
    <property type="term" value="P:DNA replication"/>
    <property type="evidence" value="ECO:0007669"/>
    <property type="project" value="InterPro"/>
</dbReference>
<dbReference type="PANTHER" id="PTHR30562">
    <property type="entry name" value="UVRC/OXIDOREDUCTASE"/>
    <property type="match status" value="1"/>
</dbReference>
<dbReference type="InterPro" id="IPR013520">
    <property type="entry name" value="Ribonucl_H"/>
</dbReference>
<dbReference type="KEGG" id="tfu:Tfu_1027"/>
<dbReference type="Gene3D" id="3.40.1440.10">
    <property type="entry name" value="GIY-YIG endonuclease"/>
    <property type="match status" value="1"/>
</dbReference>
<dbReference type="InterPro" id="IPR012337">
    <property type="entry name" value="RNaseH-like_sf"/>
</dbReference>
<dbReference type="PANTHER" id="PTHR30562:SF1">
    <property type="entry name" value="UVRABC SYSTEM PROTEIN C"/>
    <property type="match status" value="1"/>
</dbReference>
<dbReference type="FunFam" id="3.30.420.10:FF:000045">
    <property type="entry name" value="3'-5' exonuclease DinG"/>
    <property type="match status" value="1"/>
</dbReference>
<dbReference type="EC" id="2.7.7.7" evidence="3"/>
<dbReference type="CDD" id="cd06127">
    <property type="entry name" value="DEDDh"/>
    <property type="match status" value="1"/>
</dbReference>
<reference evidence="3" key="1">
    <citation type="submission" date="2005-07" db="EMBL/GenBank/DDBJ databases">
        <title>Complete sequence of Thermobifida fusca YX.</title>
        <authorList>
            <consortium name="US DOE Joint Genome Institute"/>
            <person name="Copeland A."/>
            <person name="Lucas S."/>
            <person name="Lapidus A."/>
            <person name="Barry K."/>
            <person name="Detter J.C."/>
            <person name="Glavina T."/>
            <person name="Hammon N."/>
            <person name="Israni S."/>
            <person name="Pitluck S."/>
            <person name="Di Bartolo G."/>
            <person name="Chain P."/>
            <person name="Schmutz J."/>
            <person name="Larimer F."/>
            <person name="Land M."/>
            <person name="Lykidis A."/>
            <person name="Richardson P."/>
        </authorList>
    </citation>
    <scope>NUCLEOTIDE SEQUENCE</scope>
    <source>
        <strain evidence="3">YX</strain>
    </source>
</reference>
<sequence length="590" mass="63736">MLFWENRVPLLGGPPPLAGPYPGGVTVPKDLVQGSFDDLGRPLTDVTFVVVDVETTGTHPATAALIEVGAVRLRDGQVLDEFTTLVNPHAPVPASITLLTGITTAMVESAPSPAAALSAFLDFAGFRPGTVLVAHNAPFDVRFLKAACARHGIPWPSPAVLDTLQLARRLVPRGEVRNHRLDTLARVFGAHPPAHRALDDARATADVLRGLVGRLRARGVDTWEELRAFRSPVTSGQRSKRHLADGIPEAPGVYVFEDASGDPLYVGKSVNLRARVRSYFTAAEQRGRIKEMVGRAVRVQPIVCATAVEAEVRELRLIAARKPPYNRRSRHPERAPWLVITAEEFPRLAVVRQVGDNYLGALGPFSSSRTALLARDALHQAFPVRQCTHRITPPRPDAACALAEMGRCGAPCTGAQSAAEYAAHVQAVAQAMTGDVSAVVAALTARIDTLARELRYEEAALHRDRLSAFLAAAVRTQRVRALSAVPHLVAARPAGADWEVCVVRYGRLAGSARLRPGADPHTLLRTLVRTAESVPPPAGALPRADAAETECLLRWLEAPDVRLLEVEGSWVSPVGGAERYRQWIYRHTPA</sequence>
<dbReference type="SMART" id="SM00465">
    <property type="entry name" value="GIYc"/>
    <property type="match status" value="1"/>
</dbReference>
<dbReference type="AlphaFoldDB" id="Q47R52"/>
<feature type="domain" description="GIY-YIG" evidence="2">
    <location>
        <begin position="249"/>
        <end position="327"/>
    </location>
</feature>
<dbReference type="GO" id="GO:0003677">
    <property type="term" value="F:DNA binding"/>
    <property type="evidence" value="ECO:0007669"/>
    <property type="project" value="InterPro"/>
</dbReference>
<dbReference type="InterPro" id="IPR035901">
    <property type="entry name" value="GIY-YIG_endonuc_sf"/>
</dbReference>
<dbReference type="RefSeq" id="WP_011291474.1">
    <property type="nucleotide sequence ID" value="NC_007333.1"/>
</dbReference>
<dbReference type="PROSITE" id="PS50164">
    <property type="entry name" value="GIY_YIG"/>
    <property type="match status" value="1"/>
</dbReference>
<dbReference type="InterPro" id="IPR006054">
    <property type="entry name" value="DnaQ"/>
</dbReference>
<dbReference type="eggNOG" id="COG2176">
    <property type="taxonomic scope" value="Bacteria"/>
</dbReference>
<evidence type="ECO:0000259" key="2">
    <source>
        <dbReference type="PROSITE" id="PS50164"/>
    </source>
</evidence>
<dbReference type="HOGENOM" id="CLU_022933_0_0_11"/>
<keyword evidence="1" id="KW-0540">Nuclease</keyword>
<dbReference type="GO" id="GO:0003887">
    <property type="term" value="F:DNA-directed DNA polymerase activity"/>
    <property type="evidence" value="ECO:0007669"/>
    <property type="project" value="UniProtKB-EC"/>
</dbReference>
<dbReference type="NCBIfam" id="TIGR00573">
    <property type="entry name" value="dnaq"/>
    <property type="match status" value="1"/>
</dbReference>
<protein>
    <submittedName>
        <fullName evidence="3">DNA polymerase III, epsilon subunit</fullName>
        <ecNumber evidence="3">2.7.7.7</ecNumber>
    </submittedName>
</protein>
<dbReference type="NCBIfam" id="NF005907">
    <property type="entry name" value="PRK07883.1-5"/>
    <property type="match status" value="1"/>
</dbReference>
<dbReference type="InterPro" id="IPR036397">
    <property type="entry name" value="RNaseH_sf"/>
</dbReference>
<dbReference type="Gene3D" id="3.30.420.10">
    <property type="entry name" value="Ribonuclease H-like superfamily/Ribonuclease H"/>
    <property type="match status" value="1"/>
</dbReference>
<keyword evidence="3" id="KW-0808">Transferase</keyword>
<dbReference type="SUPFAM" id="SSF53098">
    <property type="entry name" value="Ribonuclease H-like"/>
    <property type="match status" value="1"/>
</dbReference>
<organism evidence="3">
    <name type="scientific">Thermobifida fusca (strain YX)</name>
    <dbReference type="NCBI Taxonomy" id="269800"/>
    <lineage>
        <taxon>Bacteria</taxon>
        <taxon>Bacillati</taxon>
        <taxon>Actinomycetota</taxon>
        <taxon>Actinomycetes</taxon>
        <taxon>Streptosporangiales</taxon>
        <taxon>Nocardiopsidaceae</taxon>
        <taxon>Thermobifida</taxon>
    </lineage>
</organism>
<dbReference type="eggNOG" id="COG0322">
    <property type="taxonomic scope" value="Bacteria"/>
</dbReference>
<dbReference type="GO" id="GO:0009380">
    <property type="term" value="C:excinuclease repair complex"/>
    <property type="evidence" value="ECO:0007669"/>
    <property type="project" value="TreeGrafter"/>
</dbReference>